<dbReference type="Gene3D" id="2.30.30.70">
    <property type="entry name" value="Ribosomal protein L21"/>
    <property type="match status" value="1"/>
</dbReference>
<dbReference type="InterPro" id="IPR001147">
    <property type="entry name" value="Ribosomal_eL21"/>
</dbReference>
<dbReference type="GO" id="GO:0005840">
    <property type="term" value="C:ribosome"/>
    <property type="evidence" value="ECO:0007669"/>
    <property type="project" value="UniProtKB-KW"/>
</dbReference>
<accession>A0A1B6GSQ8</accession>
<sequence length="159" mass="18244">MTNSKGYRRGTRDLFSRKFRRHGVIPLSTYMKVYKVGDIVDIKGNGAVQKGMPYKVYHGKTGRVYNVTPHALGVIVNKRVRGKIIPKRINIRIEHVNHSKCREDFMVRVKENEKKRKEAKEKGVTAVLKRQPAQPRPAHIVRAKEAPIMLAPIAYEFIA</sequence>
<dbReference type="InterPro" id="IPR018259">
    <property type="entry name" value="Ribosomal_eL21_CS"/>
</dbReference>
<keyword evidence="3" id="KW-0687">Ribonucleoprotein</keyword>
<dbReference type="GO" id="GO:1990904">
    <property type="term" value="C:ribonucleoprotein complex"/>
    <property type="evidence" value="ECO:0007669"/>
    <property type="project" value="UniProtKB-KW"/>
</dbReference>
<dbReference type="SUPFAM" id="SSF50104">
    <property type="entry name" value="Translation proteins SH3-like domain"/>
    <property type="match status" value="1"/>
</dbReference>
<dbReference type="EMBL" id="GECZ01004310">
    <property type="protein sequence ID" value="JAS65459.1"/>
    <property type="molecule type" value="Transcribed_RNA"/>
</dbReference>
<evidence type="ECO:0000256" key="1">
    <source>
        <dbReference type="ARBA" id="ARBA00008427"/>
    </source>
</evidence>
<dbReference type="GO" id="GO:0003735">
    <property type="term" value="F:structural constituent of ribosome"/>
    <property type="evidence" value="ECO:0007669"/>
    <property type="project" value="InterPro"/>
</dbReference>
<dbReference type="Pfam" id="PF01157">
    <property type="entry name" value="Ribosomal_L21e"/>
    <property type="match status" value="1"/>
</dbReference>
<dbReference type="GO" id="GO:0006412">
    <property type="term" value="P:translation"/>
    <property type="evidence" value="ECO:0007669"/>
    <property type="project" value="InterPro"/>
</dbReference>
<name>A0A1B6GSQ8_9HEMI</name>
<organism evidence="6">
    <name type="scientific">Cuerna arida</name>
    <dbReference type="NCBI Taxonomy" id="1464854"/>
    <lineage>
        <taxon>Eukaryota</taxon>
        <taxon>Metazoa</taxon>
        <taxon>Ecdysozoa</taxon>
        <taxon>Arthropoda</taxon>
        <taxon>Hexapoda</taxon>
        <taxon>Insecta</taxon>
        <taxon>Pterygota</taxon>
        <taxon>Neoptera</taxon>
        <taxon>Paraneoptera</taxon>
        <taxon>Hemiptera</taxon>
        <taxon>Auchenorrhyncha</taxon>
        <taxon>Membracoidea</taxon>
        <taxon>Cicadellidae</taxon>
        <taxon>Cicadellinae</taxon>
        <taxon>Proconiini</taxon>
        <taxon>Cuerna</taxon>
    </lineage>
</organism>
<evidence type="ECO:0000256" key="4">
    <source>
        <dbReference type="ARBA" id="ARBA00035219"/>
    </source>
</evidence>
<dbReference type="PROSITE" id="PS01171">
    <property type="entry name" value="RIBOSOMAL_L21E"/>
    <property type="match status" value="1"/>
</dbReference>
<comment type="similarity">
    <text evidence="1">Belongs to the eukaryotic ribosomal protein eL21 family.</text>
</comment>
<dbReference type="PANTHER" id="PTHR20981">
    <property type="entry name" value="60S RIBOSOMAL PROTEIN L21"/>
    <property type="match status" value="1"/>
</dbReference>
<evidence type="ECO:0000256" key="3">
    <source>
        <dbReference type="ARBA" id="ARBA00023274"/>
    </source>
</evidence>
<dbReference type="FunFam" id="6.10.250.3260:FF:000001">
    <property type="entry name" value="60S ribosomal protein L21"/>
    <property type="match status" value="1"/>
</dbReference>
<dbReference type="Gene3D" id="6.10.250.3260">
    <property type="match status" value="1"/>
</dbReference>
<reference evidence="6" key="1">
    <citation type="submission" date="2015-11" db="EMBL/GenBank/DDBJ databases">
        <title>De novo transcriptome assembly of four potential Pierce s Disease insect vectors from Arizona vineyards.</title>
        <authorList>
            <person name="Tassone E.E."/>
        </authorList>
    </citation>
    <scope>NUCLEOTIDE SEQUENCE</scope>
</reference>
<keyword evidence="2" id="KW-0689">Ribosomal protein</keyword>
<dbReference type="FunFam" id="2.30.30.70:FF:000001">
    <property type="entry name" value="60S ribosomal protein L21"/>
    <property type="match status" value="1"/>
</dbReference>
<dbReference type="InterPro" id="IPR008991">
    <property type="entry name" value="Translation_prot_SH3-like_sf"/>
</dbReference>
<dbReference type="AlphaFoldDB" id="A0A1B6GSQ8"/>
<evidence type="ECO:0000256" key="2">
    <source>
        <dbReference type="ARBA" id="ARBA00022980"/>
    </source>
</evidence>
<evidence type="ECO:0000256" key="5">
    <source>
        <dbReference type="ARBA" id="ARBA00035327"/>
    </source>
</evidence>
<dbReference type="InterPro" id="IPR036948">
    <property type="entry name" value="Ribosomal_eL21_sf"/>
</dbReference>
<protein>
    <recommendedName>
        <fullName evidence="4">Large ribosomal subunit protein eL21</fullName>
    </recommendedName>
    <alternativeName>
        <fullName evidence="5">60S ribosomal protein L21</fullName>
    </alternativeName>
</protein>
<evidence type="ECO:0000313" key="6">
    <source>
        <dbReference type="EMBL" id="JAS65459.1"/>
    </source>
</evidence>
<gene>
    <name evidence="6" type="ORF">g.19875</name>
</gene>
<proteinExistence type="inferred from homology"/>